<dbReference type="Proteomes" id="UP000291213">
    <property type="component" value="Unassembled WGS sequence"/>
</dbReference>
<sequence length="88" mass="10321">MLYKYLCLRSVYGVYAESWCIHMRERGRAKTKRVQVTFTQEQWELIERFRGVMGNDDAEIVRNIVLSWLAEKSVVSYRIKEKGGGAES</sequence>
<evidence type="ECO:0008006" key="3">
    <source>
        <dbReference type="Google" id="ProtNLM"/>
    </source>
</evidence>
<gene>
    <name evidence="1" type="ORF">apy_08890</name>
</gene>
<evidence type="ECO:0000313" key="2">
    <source>
        <dbReference type="Proteomes" id="UP000291213"/>
    </source>
</evidence>
<evidence type="ECO:0000313" key="1">
    <source>
        <dbReference type="EMBL" id="GBF09164.1"/>
    </source>
</evidence>
<dbReference type="EMBL" id="BDMD01000045">
    <property type="protein sequence ID" value="GBF09164.1"/>
    <property type="molecule type" value="Genomic_DNA"/>
</dbReference>
<reference evidence="1 2" key="1">
    <citation type="submission" date="2017-02" db="EMBL/GenBank/DDBJ databases">
        <title>isolation and characterization of a novel temperate virus Aeropyrum globular virus 1 infecting hyperthermophilic archaeon Aeropyrum.</title>
        <authorList>
            <person name="Yumiya M."/>
            <person name="Yoshida T."/>
            <person name="Sako Y."/>
        </authorList>
    </citation>
    <scope>NUCLEOTIDE SEQUENCE [LARGE SCALE GENOMIC DNA]</scope>
    <source>
        <strain evidence="1 2">YK1-12-2013</strain>
    </source>
</reference>
<proteinExistence type="predicted"/>
<name>A0A401H9U0_AERPX</name>
<organism evidence="1 2">
    <name type="scientific">Aeropyrum pernix</name>
    <dbReference type="NCBI Taxonomy" id="56636"/>
    <lineage>
        <taxon>Archaea</taxon>
        <taxon>Thermoproteota</taxon>
        <taxon>Thermoprotei</taxon>
        <taxon>Desulfurococcales</taxon>
        <taxon>Desulfurococcaceae</taxon>
        <taxon>Aeropyrum</taxon>
    </lineage>
</organism>
<protein>
    <recommendedName>
        <fullName evidence="3">CopG family transcriptional regulator</fullName>
    </recommendedName>
</protein>
<dbReference type="AlphaFoldDB" id="A0A401H9U0"/>
<accession>A0A401H9U0</accession>
<comment type="caution">
    <text evidence="1">The sequence shown here is derived from an EMBL/GenBank/DDBJ whole genome shotgun (WGS) entry which is preliminary data.</text>
</comment>